<reference evidence="5 6" key="1">
    <citation type="journal article" date="2013" name="ISME J.">
        <title>A metabolic model for members of the genus Tetrasphaera involved in enhanced biological phosphorus removal.</title>
        <authorList>
            <person name="Kristiansen R."/>
            <person name="Nguyen H.T.T."/>
            <person name="Saunders A.M."/>
            <person name="Nielsen J.L."/>
            <person name="Wimmer R."/>
            <person name="Le V.Q."/>
            <person name="McIlroy S.J."/>
            <person name="Petrovski S."/>
            <person name="Seviour R.J."/>
            <person name="Calteau A."/>
            <person name="Nielsen K.L."/>
            <person name="Nielsen P.H."/>
        </authorList>
    </citation>
    <scope>NUCLEOTIDE SEQUENCE [LARGE SCALE GENOMIC DNA]</scope>
    <source>
        <strain evidence="5 6">Ben 74</strain>
    </source>
</reference>
<dbReference type="OrthoDB" id="9814210at2"/>
<dbReference type="PROSITE" id="PS50042">
    <property type="entry name" value="CNMP_BINDING_3"/>
    <property type="match status" value="1"/>
</dbReference>
<dbReference type="Pfam" id="PF00571">
    <property type="entry name" value="CBS"/>
    <property type="match status" value="2"/>
</dbReference>
<evidence type="ECO:0000256" key="2">
    <source>
        <dbReference type="PROSITE-ProRule" id="PRU00703"/>
    </source>
</evidence>
<dbReference type="InterPro" id="IPR018490">
    <property type="entry name" value="cNMP-bd_dom_sf"/>
</dbReference>
<dbReference type="STRING" id="1193518.BN13_520014"/>
<dbReference type="SMART" id="SM00116">
    <property type="entry name" value="CBS"/>
    <property type="match status" value="2"/>
</dbReference>
<keyword evidence="2" id="KW-0129">CBS domain</keyword>
<dbReference type="SMART" id="SM00100">
    <property type="entry name" value="cNMP"/>
    <property type="match status" value="1"/>
</dbReference>
<dbReference type="AlphaFoldDB" id="A0A077MBK8"/>
<dbReference type="InterPro" id="IPR014710">
    <property type="entry name" value="RmlC-like_jellyroll"/>
</dbReference>
<dbReference type="Pfam" id="PF03445">
    <property type="entry name" value="DUF294"/>
    <property type="match status" value="1"/>
</dbReference>
<dbReference type="InterPro" id="IPR000595">
    <property type="entry name" value="cNMP-bd_dom"/>
</dbReference>
<protein>
    <submittedName>
        <fullName evidence="5">Uncharacterized protein</fullName>
    </submittedName>
</protein>
<evidence type="ECO:0000256" key="1">
    <source>
        <dbReference type="ARBA" id="ARBA00022737"/>
    </source>
</evidence>
<dbReference type="RefSeq" id="WP_048549045.1">
    <property type="nucleotide sequence ID" value="NZ_HF571038.1"/>
</dbReference>
<feature type="domain" description="CBS" evidence="4">
    <location>
        <begin position="161"/>
        <end position="217"/>
    </location>
</feature>
<dbReference type="Gene3D" id="2.60.120.10">
    <property type="entry name" value="Jelly Rolls"/>
    <property type="match status" value="1"/>
</dbReference>
<dbReference type="CDD" id="cd04587">
    <property type="entry name" value="CBS_pair_CAP-ED_NT_Pol-beta-like_DUF294_assoc"/>
    <property type="match status" value="1"/>
</dbReference>
<evidence type="ECO:0000259" key="3">
    <source>
        <dbReference type="PROSITE" id="PS50042"/>
    </source>
</evidence>
<proteinExistence type="predicted"/>
<dbReference type="Gene3D" id="3.10.580.10">
    <property type="entry name" value="CBS-domain"/>
    <property type="match status" value="1"/>
</dbReference>
<feature type="domain" description="CBS" evidence="4">
    <location>
        <begin position="225"/>
        <end position="281"/>
    </location>
</feature>
<dbReference type="SUPFAM" id="SSF54631">
    <property type="entry name" value="CBS-domain pair"/>
    <property type="match status" value="1"/>
</dbReference>
<dbReference type="Pfam" id="PF00027">
    <property type="entry name" value="cNMP_binding"/>
    <property type="match status" value="1"/>
</dbReference>
<dbReference type="PANTHER" id="PTHR48108:SF31">
    <property type="entry name" value="CBS DOMAIN AND CYCLIC NUCLEOTIDE-REGULATED NUCLEOTIDYLTRANSFERASE"/>
    <property type="match status" value="1"/>
</dbReference>
<dbReference type="InterPro" id="IPR018821">
    <property type="entry name" value="DUF294_put_nucleoTrafse_sb-bd"/>
</dbReference>
<dbReference type="InterPro" id="IPR051462">
    <property type="entry name" value="CBS_domain-containing"/>
</dbReference>
<accession>A0A077MBK8</accession>
<organism evidence="5 6">
    <name type="scientific">Nostocoides jenkinsii Ben 74</name>
    <dbReference type="NCBI Taxonomy" id="1193518"/>
    <lineage>
        <taxon>Bacteria</taxon>
        <taxon>Bacillati</taxon>
        <taxon>Actinomycetota</taxon>
        <taxon>Actinomycetes</taxon>
        <taxon>Micrococcales</taxon>
        <taxon>Intrasporangiaceae</taxon>
        <taxon>Nostocoides</taxon>
    </lineage>
</organism>
<dbReference type="InterPro" id="IPR000644">
    <property type="entry name" value="CBS_dom"/>
</dbReference>
<dbReference type="PROSITE" id="PS51371">
    <property type="entry name" value="CBS"/>
    <property type="match status" value="2"/>
</dbReference>
<dbReference type="EMBL" id="CAJC01000164">
    <property type="protein sequence ID" value="CCI53969.1"/>
    <property type="molecule type" value="Genomic_DNA"/>
</dbReference>
<sequence>MSLEVELAEVREFLAEHAPFSALSLEDLTWLVGRLTVRYFRRGSAIMAPGQDNNSLYAVRSGAVEIRDRAGVLVDRGSDGMCFGATTLLGGNPSQFSATAIEDSLTLVMDAATFARLGERSAEFAEFFDVQRSARMGAAIASQQLSHQGSAILKTRTAELATRAPVGVPLTATIRDGAVTMAEHGVSALLVMDGPRLAGLVTDRDLRTRVLAAGVDPAEPITRIMTANPLVAPPDGMAVDLLLDMVGRNIHHLPIVADGVPMGMVTATDLMRLERDNPVYLAGDVAKQPDAAGVAGAAARLPAVVSSLVAQDASAADIGRIVTSIGDAVDRRLLALAHERLGPAPVPYCWVTLGSRARREQALAADQDNALIIADEAGPAEVAWFEGFAELMVGWLAEAGYPRCAGDVMATNPRWRVRLADWRTTFRGWLQEPEPDAVLGASIFFDMRPVAGDSRLYDALVAEVRALAPESRRFLAHLSRSAVLNEPPLGFFRGFVLAREGDHKDTLDIKRGGVGAVVDLARVYALAIGSTAVSTDARLAAAIQAGAIAPERGADLRDAFEFISYVRFRHQAAAVQDGRVPDNRLSPAELSAFDKRHLREAFAIVRSAQSTLATLRSGSVS</sequence>
<dbReference type="SUPFAM" id="SSF51206">
    <property type="entry name" value="cAMP-binding domain-like"/>
    <property type="match status" value="1"/>
</dbReference>
<dbReference type="Pfam" id="PF10335">
    <property type="entry name" value="DUF294_C"/>
    <property type="match status" value="1"/>
</dbReference>
<name>A0A077MBK8_9MICO</name>
<dbReference type="CDD" id="cd05401">
    <property type="entry name" value="NT_GlnE_GlnD_like"/>
    <property type="match status" value="1"/>
</dbReference>
<gene>
    <name evidence="5" type="ORF">BN13_520014</name>
</gene>
<dbReference type="PANTHER" id="PTHR48108">
    <property type="entry name" value="CBS DOMAIN-CONTAINING PROTEIN CBSX2, CHLOROPLASTIC"/>
    <property type="match status" value="1"/>
</dbReference>
<feature type="domain" description="Cyclic nucleotide-binding" evidence="3">
    <location>
        <begin position="19"/>
        <end position="117"/>
    </location>
</feature>
<keyword evidence="1" id="KW-0677">Repeat</keyword>
<dbReference type="Proteomes" id="UP000035720">
    <property type="component" value="Unassembled WGS sequence"/>
</dbReference>
<comment type="caution">
    <text evidence="5">The sequence shown here is derived from an EMBL/GenBank/DDBJ whole genome shotgun (WGS) entry which is preliminary data.</text>
</comment>
<keyword evidence="6" id="KW-1185">Reference proteome</keyword>
<dbReference type="InterPro" id="IPR046342">
    <property type="entry name" value="CBS_dom_sf"/>
</dbReference>
<evidence type="ECO:0000313" key="5">
    <source>
        <dbReference type="EMBL" id="CCI53969.1"/>
    </source>
</evidence>
<dbReference type="GO" id="GO:0008773">
    <property type="term" value="F:[protein-PII] uridylyltransferase activity"/>
    <property type="evidence" value="ECO:0007669"/>
    <property type="project" value="InterPro"/>
</dbReference>
<dbReference type="InterPro" id="IPR005105">
    <property type="entry name" value="GlnD_Uridyltrans_N"/>
</dbReference>
<evidence type="ECO:0000259" key="4">
    <source>
        <dbReference type="PROSITE" id="PS51371"/>
    </source>
</evidence>
<evidence type="ECO:0000313" key="6">
    <source>
        <dbReference type="Proteomes" id="UP000035720"/>
    </source>
</evidence>
<dbReference type="CDD" id="cd00038">
    <property type="entry name" value="CAP_ED"/>
    <property type="match status" value="1"/>
</dbReference>